<evidence type="ECO:0000313" key="7">
    <source>
        <dbReference type="EMBL" id="MDY0873944.1"/>
    </source>
</evidence>
<dbReference type="InterPro" id="IPR055166">
    <property type="entry name" value="Transc_reg_Sar_Rot_HTH"/>
</dbReference>
<dbReference type="EMBL" id="JAXCLX010000003">
    <property type="protein sequence ID" value="MDY0873944.1"/>
    <property type="molecule type" value="Genomic_DNA"/>
</dbReference>
<dbReference type="InterPro" id="IPR036390">
    <property type="entry name" value="WH_DNA-bd_sf"/>
</dbReference>
<dbReference type="Pfam" id="PF22381">
    <property type="entry name" value="Staph_reg_Sar_Rot"/>
    <property type="match status" value="1"/>
</dbReference>
<dbReference type="SUPFAM" id="SSF46785">
    <property type="entry name" value="Winged helix' DNA-binding domain"/>
    <property type="match status" value="1"/>
</dbReference>
<dbReference type="PANTHER" id="PTHR33164">
    <property type="entry name" value="TRANSCRIPTIONAL REGULATOR, MARR FAMILY"/>
    <property type="match status" value="1"/>
</dbReference>
<name>A0ABU5E2V4_9PROT</name>
<sequence>MKQSHDTDMLKLSQQLCFALYSTSHSFTRAYKPLLEPLGLTYPQYLVMLVLWEEDGVTVKEIGAKLQLDSGTLTPLLKRLDAAGLITRTRDSGDERQVRVTLTDAGRALRARAEGIPKRLGEVIGEPLDAIIALRERLNAIRANMAAAAE</sequence>
<dbReference type="PRINTS" id="PR00598">
    <property type="entry name" value="HTHMARR"/>
</dbReference>
<reference evidence="7 8" key="1">
    <citation type="journal article" date="2013" name="Antonie Van Leeuwenhoek">
        <title>Dongia rigui sp. nov., isolated from freshwater of a large wetland in Korea.</title>
        <authorList>
            <person name="Baik K.S."/>
            <person name="Hwang Y.M."/>
            <person name="Choi J.S."/>
            <person name="Kwon J."/>
            <person name="Seong C.N."/>
        </authorList>
    </citation>
    <scope>NUCLEOTIDE SEQUENCE [LARGE SCALE GENOMIC DNA]</scope>
    <source>
        <strain evidence="7 8">04SU4-P</strain>
    </source>
</reference>
<dbReference type="InterPro" id="IPR039422">
    <property type="entry name" value="MarR/SlyA-like"/>
</dbReference>
<evidence type="ECO:0000256" key="4">
    <source>
        <dbReference type="ARBA" id="ARBA00023125"/>
    </source>
</evidence>
<comment type="subcellular location">
    <subcellularLocation>
        <location evidence="1">Cytoplasm</location>
    </subcellularLocation>
</comment>
<dbReference type="SMART" id="SM00347">
    <property type="entry name" value="HTH_MARR"/>
    <property type="match status" value="1"/>
</dbReference>
<keyword evidence="4" id="KW-0238">DNA-binding</keyword>
<feature type="domain" description="HTH marR-type" evidence="6">
    <location>
        <begin position="13"/>
        <end position="140"/>
    </location>
</feature>
<dbReference type="PROSITE" id="PS50995">
    <property type="entry name" value="HTH_MARR_2"/>
    <property type="match status" value="1"/>
</dbReference>
<keyword evidence="8" id="KW-1185">Reference proteome</keyword>
<evidence type="ECO:0000256" key="3">
    <source>
        <dbReference type="ARBA" id="ARBA00023015"/>
    </source>
</evidence>
<dbReference type="RefSeq" id="WP_320502414.1">
    <property type="nucleotide sequence ID" value="NZ_JAXCLX010000003.1"/>
</dbReference>
<dbReference type="Gene3D" id="1.10.10.10">
    <property type="entry name" value="Winged helix-like DNA-binding domain superfamily/Winged helix DNA-binding domain"/>
    <property type="match status" value="1"/>
</dbReference>
<keyword evidence="5" id="KW-0804">Transcription</keyword>
<keyword evidence="3" id="KW-0805">Transcription regulation</keyword>
<evidence type="ECO:0000313" key="8">
    <source>
        <dbReference type="Proteomes" id="UP001271769"/>
    </source>
</evidence>
<gene>
    <name evidence="7" type="ORF">SMD31_18530</name>
</gene>
<protein>
    <submittedName>
        <fullName evidence="7">MarR family transcriptional regulator</fullName>
    </submittedName>
</protein>
<organism evidence="7 8">
    <name type="scientific">Dongia rigui</name>
    <dbReference type="NCBI Taxonomy" id="940149"/>
    <lineage>
        <taxon>Bacteria</taxon>
        <taxon>Pseudomonadati</taxon>
        <taxon>Pseudomonadota</taxon>
        <taxon>Alphaproteobacteria</taxon>
        <taxon>Rhodospirillales</taxon>
        <taxon>Dongiaceae</taxon>
        <taxon>Dongia</taxon>
    </lineage>
</organism>
<evidence type="ECO:0000259" key="6">
    <source>
        <dbReference type="PROSITE" id="PS50995"/>
    </source>
</evidence>
<evidence type="ECO:0000256" key="1">
    <source>
        <dbReference type="ARBA" id="ARBA00004496"/>
    </source>
</evidence>
<dbReference type="PANTHER" id="PTHR33164:SF5">
    <property type="entry name" value="ORGANIC HYDROPEROXIDE RESISTANCE TRANSCRIPTIONAL REGULATOR"/>
    <property type="match status" value="1"/>
</dbReference>
<evidence type="ECO:0000256" key="5">
    <source>
        <dbReference type="ARBA" id="ARBA00023163"/>
    </source>
</evidence>
<evidence type="ECO:0000256" key="2">
    <source>
        <dbReference type="ARBA" id="ARBA00022490"/>
    </source>
</evidence>
<dbReference type="InterPro" id="IPR036388">
    <property type="entry name" value="WH-like_DNA-bd_sf"/>
</dbReference>
<dbReference type="Proteomes" id="UP001271769">
    <property type="component" value="Unassembled WGS sequence"/>
</dbReference>
<keyword evidence="2" id="KW-0963">Cytoplasm</keyword>
<comment type="caution">
    <text evidence="7">The sequence shown here is derived from an EMBL/GenBank/DDBJ whole genome shotgun (WGS) entry which is preliminary data.</text>
</comment>
<dbReference type="InterPro" id="IPR000835">
    <property type="entry name" value="HTH_MarR-typ"/>
</dbReference>
<accession>A0ABU5E2V4</accession>
<proteinExistence type="predicted"/>